<dbReference type="AlphaFoldDB" id="A0A4Q9N331"/>
<proteinExistence type="predicted"/>
<dbReference type="Proteomes" id="UP000292957">
    <property type="component" value="Unassembled WGS sequence"/>
</dbReference>
<sequence>MAPCSQSSAEVSTHLLKAAPTAWLEGCFPDIHLQARQAIEASGPAETGKTCLD</sequence>
<organism evidence="1">
    <name type="scientific">Dichomitus squalens</name>
    <dbReference type="NCBI Taxonomy" id="114155"/>
    <lineage>
        <taxon>Eukaryota</taxon>
        <taxon>Fungi</taxon>
        <taxon>Dikarya</taxon>
        <taxon>Basidiomycota</taxon>
        <taxon>Agaricomycotina</taxon>
        <taxon>Agaricomycetes</taxon>
        <taxon>Polyporales</taxon>
        <taxon>Polyporaceae</taxon>
        <taxon>Dichomitus</taxon>
    </lineage>
</organism>
<dbReference type="EMBL" id="ML143387">
    <property type="protein sequence ID" value="TBU34950.1"/>
    <property type="molecule type" value="Genomic_DNA"/>
</dbReference>
<gene>
    <name evidence="1" type="ORF">BD311DRAFT_745303</name>
</gene>
<reference evidence="1" key="1">
    <citation type="submission" date="2019-01" db="EMBL/GenBank/DDBJ databases">
        <title>Draft genome sequences of three monokaryotic isolates of the white-rot basidiomycete fungus Dichomitus squalens.</title>
        <authorList>
            <consortium name="DOE Joint Genome Institute"/>
            <person name="Lopez S.C."/>
            <person name="Andreopoulos B."/>
            <person name="Pangilinan J."/>
            <person name="Lipzen A."/>
            <person name="Riley R."/>
            <person name="Ahrendt S."/>
            <person name="Ng V."/>
            <person name="Barry K."/>
            <person name="Daum C."/>
            <person name="Grigoriev I.V."/>
            <person name="Hilden K.S."/>
            <person name="Makela M.R."/>
            <person name="de Vries R.P."/>
        </authorList>
    </citation>
    <scope>NUCLEOTIDE SEQUENCE [LARGE SCALE GENOMIC DNA]</scope>
    <source>
        <strain evidence="1">OM18370.1</strain>
    </source>
</reference>
<name>A0A4Q9N331_9APHY</name>
<evidence type="ECO:0000313" key="1">
    <source>
        <dbReference type="EMBL" id="TBU34950.1"/>
    </source>
</evidence>
<protein>
    <submittedName>
        <fullName evidence="1">Uncharacterized protein</fullName>
    </submittedName>
</protein>
<accession>A0A4Q9N331</accession>